<dbReference type="AlphaFoldDB" id="A0A9E7NB03"/>
<evidence type="ECO:0000259" key="1">
    <source>
        <dbReference type="Pfam" id="PF18545"/>
    </source>
</evidence>
<evidence type="ECO:0000313" key="2">
    <source>
        <dbReference type="EMBL" id="UTF54111.1"/>
    </source>
</evidence>
<proteinExistence type="predicted"/>
<keyword evidence="3" id="KW-1185">Reference proteome</keyword>
<dbReference type="RefSeq" id="WP_254158618.1">
    <property type="nucleotide sequence ID" value="NZ_CP100355.1"/>
</dbReference>
<organism evidence="2 3">
    <name type="scientific">Natronosalvus rutilus</name>
    <dbReference type="NCBI Taxonomy" id="2953753"/>
    <lineage>
        <taxon>Archaea</taxon>
        <taxon>Methanobacteriati</taxon>
        <taxon>Methanobacteriota</taxon>
        <taxon>Stenosarchaea group</taxon>
        <taxon>Halobacteria</taxon>
        <taxon>Halobacteriales</taxon>
        <taxon>Natrialbaceae</taxon>
        <taxon>Natronosalvus</taxon>
    </lineage>
</organism>
<name>A0A9E7NB03_9EURY</name>
<dbReference type="GeneID" id="73288812"/>
<dbReference type="Proteomes" id="UP001056855">
    <property type="component" value="Chromosome"/>
</dbReference>
<accession>A0A9E7NB03</accession>
<evidence type="ECO:0000313" key="3">
    <source>
        <dbReference type="Proteomes" id="UP001056855"/>
    </source>
</evidence>
<gene>
    <name evidence="2" type="ORF">NGM29_02160</name>
</gene>
<dbReference type="EMBL" id="CP100355">
    <property type="protein sequence ID" value="UTF54111.1"/>
    <property type="molecule type" value="Genomic_DNA"/>
</dbReference>
<dbReference type="InterPro" id="IPR040624">
    <property type="entry name" value="HalOD1"/>
</dbReference>
<reference evidence="2" key="1">
    <citation type="submission" date="2022-06" db="EMBL/GenBank/DDBJ databases">
        <title>Diverse halophilic archaea isolated from saline environments.</title>
        <authorList>
            <person name="Cui H.-L."/>
        </authorList>
    </citation>
    <scope>NUCLEOTIDE SEQUENCE</scope>
    <source>
        <strain evidence="2">WLHS1</strain>
    </source>
</reference>
<sequence>MGSHYRPVDGESPTLAVVQAVATAAGRQPEDLEPLYDSIDGGALDGVLEGGGDVRVRFEFAGFDVDVTLEEVRLTERA</sequence>
<feature type="domain" description="Halobacterial output" evidence="1">
    <location>
        <begin position="10"/>
        <end position="68"/>
    </location>
</feature>
<protein>
    <recommendedName>
        <fullName evidence="1">Halobacterial output domain-containing protein</fullName>
    </recommendedName>
</protein>
<dbReference type="KEGG" id="sawl:NGM29_02160"/>
<dbReference type="Pfam" id="PF18545">
    <property type="entry name" value="HalOD1"/>
    <property type="match status" value="1"/>
</dbReference>